<dbReference type="AlphaFoldDB" id="A0AAE1WE34"/>
<evidence type="ECO:0000256" key="3">
    <source>
        <dbReference type="ARBA" id="ARBA00022512"/>
    </source>
</evidence>
<gene>
    <name evidence="11" type="ORF">Sango_1944300</name>
</gene>
<dbReference type="PANTHER" id="PTHR31375">
    <property type="match status" value="1"/>
</dbReference>
<dbReference type="SMART" id="SM00710">
    <property type="entry name" value="PbH1"/>
    <property type="match status" value="5"/>
</dbReference>
<feature type="region of interest" description="Disordered" evidence="10">
    <location>
        <begin position="1"/>
        <end position="36"/>
    </location>
</feature>
<comment type="subcellular location">
    <subcellularLocation>
        <location evidence="1">Secreted</location>
        <location evidence="1">Cell wall</location>
    </subcellularLocation>
</comment>
<organism evidence="11 12">
    <name type="scientific">Sesamum angolense</name>
    <dbReference type="NCBI Taxonomy" id="2727404"/>
    <lineage>
        <taxon>Eukaryota</taxon>
        <taxon>Viridiplantae</taxon>
        <taxon>Streptophyta</taxon>
        <taxon>Embryophyta</taxon>
        <taxon>Tracheophyta</taxon>
        <taxon>Spermatophyta</taxon>
        <taxon>Magnoliopsida</taxon>
        <taxon>eudicotyledons</taxon>
        <taxon>Gunneridae</taxon>
        <taxon>Pentapetalae</taxon>
        <taxon>asterids</taxon>
        <taxon>lamiids</taxon>
        <taxon>Lamiales</taxon>
        <taxon>Pedaliaceae</taxon>
        <taxon>Sesamum</taxon>
    </lineage>
</organism>
<reference evidence="11" key="2">
    <citation type="journal article" date="2024" name="Plant">
        <title>Genomic evolution and insights into agronomic trait innovations of Sesamum species.</title>
        <authorList>
            <person name="Miao H."/>
            <person name="Wang L."/>
            <person name="Qu L."/>
            <person name="Liu H."/>
            <person name="Sun Y."/>
            <person name="Le M."/>
            <person name="Wang Q."/>
            <person name="Wei S."/>
            <person name="Zheng Y."/>
            <person name="Lin W."/>
            <person name="Duan Y."/>
            <person name="Cao H."/>
            <person name="Xiong S."/>
            <person name="Wang X."/>
            <person name="Wei L."/>
            <person name="Li C."/>
            <person name="Ma Q."/>
            <person name="Ju M."/>
            <person name="Zhao R."/>
            <person name="Li G."/>
            <person name="Mu C."/>
            <person name="Tian Q."/>
            <person name="Mei H."/>
            <person name="Zhang T."/>
            <person name="Gao T."/>
            <person name="Zhang H."/>
        </authorList>
    </citation>
    <scope>NUCLEOTIDE SEQUENCE</scope>
    <source>
        <strain evidence="11">K16</strain>
    </source>
</reference>
<name>A0AAE1WE34_9LAMI</name>
<dbReference type="Gene3D" id="2.160.20.10">
    <property type="entry name" value="Single-stranded right-handed beta-helix, Pectin lyase-like"/>
    <property type="match status" value="1"/>
</dbReference>
<evidence type="ECO:0000313" key="11">
    <source>
        <dbReference type="EMBL" id="KAK4391665.1"/>
    </source>
</evidence>
<evidence type="ECO:0000256" key="8">
    <source>
        <dbReference type="PROSITE-ProRule" id="PRU10052"/>
    </source>
</evidence>
<evidence type="ECO:0000256" key="2">
    <source>
        <dbReference type="ARBA" id="ARBA00008834"/>
    </source>
</evidence>
<comment type="similarity">
    <text evidence="2 9">Belongs to the glycosyl hydrolase 28 family.</text>
</comment>
<dbReference type="Pfam" id="PF00295">
    <property type="entry name" value="Glyco_hydro_28"/>
    <property type="match status" value="1"/>
</dbReference>
<sequence length="451" mass="49334">MPSSLFVGAGMPSPPFASGGRQRRGRMRRGGEDEGEATSVLNAYEIDEDNFNVMDYGATSDDLTDDSQAFLEAWNDACGASVESSRVYVPAEKTFVVLSHHFSWPLLCFYNQFPRRIMAPESPSSWDGGDASQWLGFKNVNGLKVDGFGLIDGQGKAWWDQSCRYHPQLALKFVSCNESSVGNMKFTNSAQTHILVRGCNSFSIDNVMIESPGNSPNTDGIHIQSSQDVVITNSKIASGDDCISIGDHISNIEIQNVECGPGHGISIGSLGRGGNYVQVENIRVTDAVFNGTTNGARIKTWQVGRGYVRDVTFQNLVFNYVQNPIIIDQNYCNVRNACKEQLETGVQISNVIYKEVLGTSTTEIAININCSRSVPCFGISMESIQLLSADVGKEVTANCSNAYGQEVDGSCSLSFGLINSSSIYLIICKINVSLLYYYRKIAFTIQMNIMN</sequence>
<evidence type="ECO:0000313" key="12">
    <source>
        <dbReference type="Proteomes" id="UP001289374"/>
    </source>
</evidence>
<keyword evidence="12" id="KW-1185">Reference proteome</keyword>
<evidence type="ECO:0000256" key="10">
    <source>
        <dbReference type="SAM" id="MobiDB-lite"/>
    </source>
</evidence>
<accession>A0AAE1WE34</accession>
<evidence type="ECO:0000256" key="7">
    <source>
        <dbReference type="ARBA" id="ARBA00023316"/>
    </source>
</evidence>
<keyword evidence="5 9" id="KW-0378">Hydrolase</keyword>
<keyword evidence="7" id="KW-0961">Cell wall biogenesis/degradation</keyword>
<evidence type="ECO:0000256" key="4">
    <source>
        <dbReference type="ARBA" id="ARBA00022525"/>
    </source>
</evidence>
<protein>
    <submittedName>
        <fullName evidence="11">Polygalacturonase QRT2</fullName>
    </submittedName>
</protein>
<dbReference type="InterPro" id="IPR000743">
    <property type="entry name" value="Glyco_hydro_28"/>
</dbReference>
<evidence type="ECO:0000256" key="6">
    <source>
        <dbReference type="ARBA" id="ARBA00023295"/>
    </source>
</evidence>
<dbReference type="Proteomes" id="UP001289374">
    <property type="component" value="Unassembled WGS sequence"/>
</dbReference>
<evidence type="ECO:0000256" key="5">
    <source>
        <dbReference type="ARBA" id="ARBA00022801"/>
    </source>
</evidence>
<dbReference type="GO" id="GO:0071555">
    <property type="term" value="P:cell wall organization"/>
    <property type="evidence" value="ECO:0007669"/>
    <property type="project" value="UniProtKB-KW"/>
</dbReference>
<dbReference type="InterPro" id="IPR011050">
    <property type="entry name" value="Pectin_lyase_fold/virulence"/>
</dbReference>
<reference evidence="11" key="1">
    <citation type="submission" date="2020-06" db="EMBL/GenBank/DDBJ databases">
        <authorList>
            <person name="Li T."/>
            <person name="Hu X."/>
            <person name="Zhang T."/>
            <person name="Song X."/>
            <person name="Zhang H."/>
            <person name="Dai N."/>
            <person name="Sheng W."/>
            <person name="Hou X."/>
            <person name="Wei L."/>
        </authorList>
    </citation>
    <scope>NUCLEOTIDE SEQUENCE</scope>
    <source>
        <strain evidence="11">K16</strain>
        <tissue evidence="11">Leaf</tissue>
    </source>
</reference>
<feature type="active site" evidence="8">
    <location>
        <position position="263"/>
    </location>
</feature>
<evidence type="ECO:0000256" key="1">
    <source>
        <dbReference type="ARBA" id="ARBA00004191"/>
    </source>
</evidence>
<dbReference type="EMBL" id="JACGWL010000011">
    <property type="protein sequence ID" value="KAK4391665.1"/>
    <property type="molecule type" value="Genomic_DNA"/>
</dbReference>
<dbReference type="GO" id="GO:0005975">
    <property type="term" value="P:carbohydrate metabolic process"/>
    <property type="evidence" value="ECO:0007669"/>
    <property type="project" value="InterPro"/>
</dbReference>
<proteinExistence type="inferred from homology"/>
<dbReference type="InterPro" id="IPR006626">
    <property type="entry name" value="PbH1"/>
</dbReference>
<dbReference type="GO" id="GO:0004650">
    <property type="term" value="F:polygalacturonase activity"/>
    <property type="evidence" value="ECO:0007669"/>
    <property type="project" value="InterPro"/>
</dbReference>
<dbReference type="InterPro" id="IPR012334">
    <property type="entry name" value="Pectin_lyas_fold"/>
</dbReference>
<comment type="caution">
    <text evidence="11">The sequence shown here is derived from an EMBL/GenBank/DDBJ whole genome shotgun (WGS) entry which is preliminary data.</text>
</comment>
<keyword evidence="4" id="KW-0964">Secreted</keyword>
<dbReference type="PROSITE" id="PS00502">
    <property type="entry name" value="POLYGALACTURONASE"/>
    <property type="match status" value="1"/>
</dbReference>
<keyword evidence="3" id="KW-0134">Cell wall</keyword>
<keyword evidence="6 9" id="KW-0326">Glycosidase</keyword>
<dbReference type="SUPFAM" id="SSF51126">
    <property type="entry name" value="Pectin lyase-like"/>
    <property type="match status" value="1"/>
</dbReference>
<evidence type="ECO:0000256" key="9">
    <source>
        <dbReference type="RuleBase" id="RU361169"/>
    </source>
</evidence>